<feature type="binding site" evidence="10">
    <location>
        <position position="654"/>
    </location>
    <ligand>
        <name>Zn(2+)</name>
        <dbReference type="ChEBI" id="CHEBI:29105"/>
        <note>catalytic</note>
    </ligand>
</feature>
<dbReference type="InterPro" id="IPR038071">
    <property type="entry name" value="UROD/MetE-like_sf"/>
</dbReference>
<comment type="pathway">
    <text evidence="2 10">Amino-acid biosynthesis; L-methionine biosynthesis via de novo pathway; L-methionine from L-homocysteine (MetE route): step 1/1.</text>
</comment>
<feature type="binding site" evidence="10">
    <location>
        <position position="128"/>
    </location>
    <ligand>
        <name>5-methyltetrahydropteroyltri-L-glutamate</name>
        <dbReference type="ChEBI" id="CHEBI:58207"/>
    </ligand>
</feature>
<feature type="domain" description="Cobalamin-independent methionine synthase MetE N-terminal" evidence="15">
    <location>
        <begin position="8"/>
        <end position="323"/>
    </location>
</feature>
<dbReference type="Gene3D" id="3.20.20.210">
    <property type="match status" value="2"/>
</dbReference>
<comment type="function">
    <text evidence="1 10">Catalyzes the transfer of a methyl group from 5-methyltetrahydrofolate to homocysteine resulting in methionine formation.</text>
</comment>
<dbReference type="FunFam" id="3.20.20.210:FF:000003">
    <property type="entry name" value="5-methyltetrahydropteroyltriglutamate--homocysteine methyltransferase"/>
    <property type="match status" value="1"/>
</dbReference>
<dbReference type="SUPFAM" id="SSF51726">
    <property type="entry name" value="UROD/MetE-like"/>
    <property type="match status" value="2"/>
</dbReference>
<dbReference type="PIRSF" id="PIRSF000382">
    <property type="entry name" value="MeTrfase_B12_ind"/>
    <property type="match status" value="1"/>
</dbReference>
<dbReference type="UniPathway" id="UPA00051">
    <property type="reaction ID" value="UER00082"/>
</dbReference>
<dbReference type="EC" id="2.1.1.14" evidence="10"/>
<keyword evidence="9 10" id="KW-0486">Methionine biosynthesis</keyword>
<keyword evidence="4 10" id="KW-0489">Methyltransferase</keyword>
<feature type="binding site" evidence="12">
    <location>
        <position position="739"/>
    </location>
    <ligand>
        <name>Zn(2+)</name>
        <dbReference type="ChEBI" id="CHEBI:29105"/>
        <label>1</label>
        <note>catalytic</note>
    </ligand>
</feature>
<feature type="binding site" evidence="10 11">
    <location>
        <begin position="444"/>
        <end position="446"/>
    </location>
    <ligand>
        <name>L-homocysteine</name>
        <dbReference type="ChEBI" id="CHEBI:58199"/>
    </ligand>
</feature>
<evidence type="ECO:0000256" key="10">
    <source>
        <dbReference type="HAMAP-Rule" id="MF_00172"/>
    </source>
</evidence>
<keyword evidence="7 10" id="KW-0479">Metal-binding</keyword>
<dbReference type="HAMAP" id="MF_00172">
    <property type="entry name" value="Meth_synth"/>
    <property type="match status" value="1"/>
</dbReference>
<feature type="binding site" evidence="10">
    <location>
        <position position="497"/>
    </location>
    <ligand>
        <name>L-homocysteine</name>
        <dbReference type="ChEBI" id="CHEBI:58199"/>
    </ligand>
</feature>
<feature type="active site" description="Proton donor" evidence="10 13">
    <location>
        <position position="707"/>
    </location>
</feature>
<comment type="catalytic activity">
    <reaction evidence="10">
        <text>5-methyltetrahydropteroyltri-L-glutamate + L-homocysteine = tetrahydropteroyltri-L-glutamate + L-methionine</text>
        <dbReference type="Rhea" id="RHEA:21196"/>
        <dbReference type="ChEBI" id="CHEBI:57844"/>
        <dbReference type="ChEBI" id="CHEBI:58140"/>
        <dbReference type="ChEBI" id="CHEBI:58199"/>
        <dbReference type="ChEBI" id="CHEBI:58207"/>
        <dbReference type="EC" id="2.1.1.14"/>
    </reaction>
</comment>
<accession>A0A7W9B554</accession>
<feature type="binding site" evidence="12">
    <location>
        <position position="678"/>
    </location>
    <ligand>
        <name>Zn(2+)</name>
        <dbReference type="ChEBI" id="CHEBI:29105"/>
        <label>1</label>
        <note>catalytic</note>
    </ligand>
</feature>
<feature type="binding site" evidence="10 11">
    <location>
        <position position="574"/>
    </location>
    <ligand>
        <name>5-methyltetrahydropteroyltri-L-glutamate</name>
        <dbReference type="ChEBI" id="CHEBI:58207"/>
    </ligand>
</feature>
<dbReference type="AlphaFoldDB" id="A0A7W9B554"/>
<evidence type="ECO:0000256" key="11">
    <source>
        <dbReference type="PIRSR" id="PIRSR000382-1"/>
    </source>
</evidence>
<proteinExistence type="inferred from homology"/>
<evidence type="ECO:0000256" key="3">
    <source>
        <dbReference type="ARBA" id="ARBA00009553"/>
    </source>
</evidence>
<evidence type="ECO:0000256" key="4">
    <source>
        <dbReference type="ARBA" id="ARBA00022603"/>
    </source>
</evidence>
<comment type="cofactor">
    <cofactor evidence="12">
        <name>Zn(2+)</name>
        <dbReference type="ChEBI" id="CHEBI:29105"/>
    </cofactor>
    <text evidence="12">Binds 2 Zn(2+) ions per subunit.</text>
</comment>
<dbReference type="InterPro" id="IPR006276">
    <property type="entry name" value="Cobalamin-indep_Met_synthase"/>
</dbReference>
<feature type="binding site" evidence="10">
    <location>
        <begin position="20"/>
        <end position="23"/>
    </location>
    <ligand>
        <name>5-methyltetrahydropteroyltri-L-glutamate</name>
        <dbReference type="ChEBI" id="CHEBI:58207"/>
    </ligand>
</feature>
<dbReference type="GO" id="GO:0008270">
    <property type="term" value="F:zinc ion binding"/>
    <property type="evidence" value="ECO:0007669"/>
    <property type="project" value="InterPro"/>
</dbReference>
<gene>
    <name evidence="10" type="primary">metE</name>
    <name evidence="16" type="ORF">FHR21_001816</name>
</gene>
<sequence>MKKMTVSTATLGFPRIGTRRELKFALESFWAGKSSLADLQTAAAGLRVAHWARQKALGADILPSNDFSLYDHVLDTSALIGAIPPRYDWSGETVGPDLYFAMARGSQTGHAHAGCAHAADATAMEMTKWFDTNYHFLVPELVASQSFRIASTKIFDEYEEAKALGYQTRPVLLGPVSYLMLAKGNAVEPLALLPALLDIYAEILARLAKRGADWVQIDEPCLVLDLAEDQRDAFQRAYARLATAGPRLMLTTYFGGLGDNLDLVAELPVHGLHLDLVLAPDQLEPVLARIQPHVLLSLGILDGRNIWRANLPDLYWRLKPLAAERDLILAPSCSLLHVPVDVALETGLDPEVGQWLSFAVQKVEELAALARALNEGEDAAFVAFSASRIAAVARRTSPKIHDPAVATRIAALDVDAGGRTAPFAVRRKAQRKRLGLPDYPTTTIGSFPQTPEVRKARAAHIRGEIDDAAYDRYLKAETKAAVRWQEEIGLDVLVHGEFERNDMVQYFGEQLAGFAFTRSGWVQSYGSRCVRPPILYGDVSRPVPMTVDWWRYAQGCTDKPMKGMLTGPVTILNWSFVRDDQPREASCRQIALAIRDEVQDLEAAGAAIVQIDEAALREGLPLRRSEWQSYLDWAVECFRIASSGVRDDTQIHTHMCYSEFNDIIRAIGAMDADVISIETARSRMELLEAFTTYEYPNEIGPGVYDIHSPRIPAEREMTDLLALAGKQLPPAQIWVNPDCGLKTRQWDEVRPALIAMVAAAHKMRIKGAYDAK</sequence>
<feature type="binding site" evidence="11">
    <location>
        <position position="133"/>
    </location>
    <ligand>
        <name>5-methyltetrahydropteroyltri-L-glutamate</name>
        <dbReference type="ChEBI" id="CHEBI:58207"/>
    </ligand>
</feature>
<keyword evidence="10" id="KW-0677">Repeat</keyword>
<feature type="binding site" evidence="10 11">
    <location>
        <begin position="444"/>
        <end position="446"/>
    </location>
    <ligand>
        <name>L-methionine</name>
        <dbReference type="ChEBI" id="CHEBI:57844"/>
    </ligand>
</feature>
<dbReference type="CDD" id="cd03311">
    <property type="entry name" value="CIMS_C_terminal_like"/>
    <property type="match status" value="1"/>
</dbReference>
<reference evidence="16 17" key="1">
    <citation type="submission" date="2020-08" db="EMBL/GenBank/DDBJ databases">
        <title>Genomic Encyclopedia of Type Strains, Phase IV (KMG-IV): sequencing the most valuable type-strain genomes for metagenomic binning, comparative biology and taxonomic classification.</title>
        <authorList>
            <person name="Goeker M."/>
        </authorList>
    </citation>
    <scope>NUCLEOTIDE SEQUENCE [LARGE SCALE GENOMIC DNA]</scope>
    <source>
        <strain evidence="16 17">DSM 27163</strain>
    </source>
</reference>
<evidence type="ECO:0000256" key="12">
    <source>
        <dbReference type="PIRSR" id="PIRSR000382-2"/>
    </source>
</evidence>
<dbReference type="CDD" id="cd03312">
    <property type="entry name" value="CIMS_N_terminal_like"/>
    <property type="match status" value="1"/>
</dbReference>
<keyword evidence="8 10" id="KW-0862">Zinc</keyword>
<dbReference type="RefSeq" id="WP_338113116.1">
    <property type="nucleotide sequence ID" value="NZ_JACIJH010000004.1"/>
</dbReference>
<evidence type="ECO:0000256" key="1">
    <source>
        <dbReference type="ARBA" id="ARBA00002777"/>
    </source>
</evidence>
<dbReference type="PANTHER" id="PTHR30519">
    <property type="entry name" value="5-METHYLTETRAHYDROPTEROYLTRIGLUTAMATE--HOMOCYSTEINE METHYLTRANSFERASE"/>
    <property type="match status" value="1"/>
</dbReference>
<name>A0A7W9B554_9SPHN</name>
<feature type="binding site" evidence="10">
    <location>
        <position position="739"/>
    </location>
    <ligand>
        <name>Zn(2+)</name>
        <dbReference type="ChEBI" id="CHEBI:29105"/>
        <note>catalytic</note>
    </ligand>
</feature>
<feature type="binding site" evidence="10 11">
    <location>
        <begin position="528"/>
        <end position="529"/>
    </location>
    <ligand>
        <name>5-methyltetrahydropteroyltri-L-glutamate</name>
        <dbReference type="ChEBI" id="CHEBI:58207"/>
    </ligand>
</feature>
<dbReference type="GO" id="GO:0009086">
    <property type="term" value="P:methionine biosynthetic process"/>
    <property type="evidence" value="ECO:0007669"/>
    <property type="project" value="UniProtKB-UniRule"/>
</dbReference>
<evidence type="ECO:0000256" key="7">
    <source>
        <dbReference type="ARBA" id="ARBA00022723"/>
    </source>
</evidence>
<evidence type="ECO:0000256" key="5">
    <source>
        <dbReference type="ARBA" id="ARBA00022605"/>
    </source>
</evidence>
<organism evidence="16 17">
    <name type="scientific">Sphingopyxis panaciterrulae</name>
    <dbReference type="NCBI Taxonomy" id="462372"/>
    <lineage>
        <taxon>Bacteria</taxon>
        <taxon>Pseudomonadati</taxon>
        <taxon>Pseudomonadota</taxon>
        <taxon>Alphaproteobacteria</taxon>
        <taxon>Sphingomonadales</taxon>
        <taxon>Sphingomonadaceae</taxon>
        <taxon>Sphingopyxis</taxon>
    </lineage>
</organism>
<dbReference type="EMBL" id="JACIJH010000004">
    <property type="protein sequence ID" value="MBB5706464.1"/>
    <property type="molecule type" value="Genomic_DNA"/>
</dbReference>
<feature type="binding site" evidence="12">
    <location>
        <position position="654"/>
    </location>
    <ligand>
        <name>Zn(2+)</name>
        <dbReference type="ChEBI" id="CHEBI:29105"/>
        <label>1</label>
        <note>catalytic</note>
    </ligand>
</feature>
<comment type="similarity">
    <text evidence="3 10">Belongs to the vitamin-B12 independent methionine synthase family.</text>
</comment>
<evidence type="ECO:0000256" key="2">
    <source>
        <dbReference type="ARBA" id="ARBA00004681"/>
    </source>
</evidence>
<feature type="binding site" evidence="10 11">
    <location>
        <position position="612"/>
    </location>
    <ligand>
        <name>L-methionine</name>
        <dbReference type="ChEBI" id="CHEBI:57844"/>
    </ligand>
</feature>
<dbReference type="Pfam" id="PF08267">
    <property type="entry name" value="Meth_synt_1"/>
    <property type="match status" value="1"/>
</dbReference>
<dbReference type="InterPro" id="IPR002629">
    <property type="entry name" value="Met_Synth_C/arc"/>
</dbReference>
<dbReference type="Pfam" id="PF01717">
    <property type="entry name" value="Meth_synt_2"/>
    <property type="match status" value="1"/>
</dbReference>
<feature type="binding site" evidence="12">
    <location>
        <position position="656"/>
    </location>
    <ligand>
        <name>Zn(2+)</name>
        <dbReference type="ChEBI" id="CHEBI:29105"/>
        <label>1</label>
        <note>catalytic</note>
    </ligand>
</feature>
<dbReference type="GO" id="GO:0003871">
    <property type="term" value="F:5-methyltetrahydropteroyltriglutamate-homocysteine S-methyltransferase activity"/>
    <property type="evidence" value="ECO:0007669"/>
    <property type="project" value="UniProtKB-UniRule"/>
</dbReference>
<feature type="binding site" evidence="10">
    <location>
        <position position="678"/>
    </location>
    <ligand>
        <name>Zn(2+)</name>
        <dbReference type="ChEBI" id="CHEBI:29105"/>
        <note>catalytic</note>
    </ligand>
</feature>
<feature type="binding site" evidence="11">
    <location>
        <position position="23"/>
    </location>
    <ligand>
        <name>5-methyltetrahydropteroyltri-L-glutamate</name>
        <dbReference type="ChEBI" id="CHEBI:58207"/>
    </ligand>
</feature>
<comment type="caution">
    <text evidence="16">The sequence shown here is derived from an EMBL/GenBank/DDBJ whole genome shotgun (WGS) entry which is preliminary data.</text>
</comment>
<feature type="binding site" evidence="10">
    <location>
        <position position="656"/>
    </location>
    <ligand>
        <name>Zn(2+)</name>
        <dbReference type="ChEBI" id="CHEBI:29105"/>
        <note>catalytic</note>
    </ligand>
</feature>
<evidence type="ECO:0000313" key="16">
    <source>
        <dbReference type="EMBL" id="MBB5706464.1"/>
    </source>
</evidence>
<feature type="binding site" evidence="10 11">
    <location>
        <position position="612"/>
    </location>
    <ligand>
        <name>L-homocysteine</name>
        <dbReference type="ChEBI" id="CHEBI:58199"/>
    </ligand>
</feature>
<evidence type="ECO:0000259" key="15">
    <source>
        <dbReference type="Pfam" id="PF08267"/>
    </source>
</evidence>
<comment type="cofactor">
    <cofactor evidence="10">
        <name>Zn(2+)</name>
        <dbReference type="ChEBI" id="CHEBI:29105"/>
    </cofactor>
    <text evidence="10">Binds 1 zinc ion per subunit.</text>
</comment>
<keyword evidence="6 10" id="KW-0808">Transferase</keyword>
<feature type="binding site" evidence="10">
    <location>
        <position position="618"/>
    </location>
    <ligand>
        <name>5-methyltetrahydropteroyltri-L-glutamate</name>
        <dbReference type="ChEBI" id="CHEBI:58207"/>
    </ligand>
</feature>
<evidence type="ECO:0000313" key="17">
    <source>
        <dbReference type="Proteomes" id="UP000537161"/>
    </source>
</evidence>
<dbReference type="Proteomes" id="UP000537161">
    <property type="component" value="Unassembled WGS sequence"/>
</dbReference>
<evidence type="ECO:0000256" key="6">
    <source>
        <dbReference type="ARBA" id="ARBA00022679"/>
    </source>
</evidence>
<evidence type="ECO:0000256" key="8">
    <source>
        <dbReference type="ARBA" id="ARBA00022833"/>
    </source>
</evidence>
<evidence type="ECO:0000256" key="13">
    <source>
        <dbReference type="PIRSR" id="PIRSR000382-3"/>
    </source>
</evidence>
<keyword evidence="17" id="KW-1185">Reference proteome</keyword>
<dbReference type="InterPro" id="IPR013215">
    <property type="entry name" value="Cbl-indep_Met_Synth_N"/>
</dbReference>
<feature type="binding site" evidence="10 11">
    <location>
        <position position="497"/>
    </location>
    <ligand>
        <name>L-methionine</name>
        <dbReference type="ChEBI" id="CHEBI:57844"/>
    </ligand>
</feature>
<evidence type="ECO:0000256" key="9">
    <source>
        <dbReference type="ARBA" id="ARBA00023167"/>
    </source>
</evidence>
<protein>
    <recommendedName>
        <fullName evidence="10">5-methyltetrahydropteroyltriglutamate--homocysteine methyltransferase</fullName>
        <ecNumber evidence="10">2.1.1.14</ecNumber>
    </recommendedName>
    <alternativeName>
        <fullName evidence="10">Cobalamin-independent methionine synthase</fullName>
    </alternativeName>
    <alternativeName>
        <fullName evidence="10">Methionine synthase, vitamin-B12 independent isozyme</fullName>
    </alternativeName>
</protein>
<dbReference type="NCBIfam" id="NF003556">
    <property type="entry name" value="PRK05222.1"/>
    <property type="match status" value="1"/>
</dbReference>
<dbReference type="NCBIfam" id="TIGR01371">
    <property type="entry name" value="met_syn_B12ind"/>
    <property type="match status" value="1"/>
</dbReference>
<feature type="domain" description="Cobalamin-independent methionine synthase MetE C-terminal/archaeal" evidence="14">
    <location>
        <begin position="440"/>
        <end position="761"/>
    </location>
</feature>
<evidence type="ECO:0000259" key="14">
    <source>
        <dbReference type="Pfam" id="PF01717"/>
    </source>
</evidence>
<dbReference type="GO" id="GO:0032259">
    <property type="term" value="P:methylation"/>
    <property type="evidence" value="ECO:0007669"/>
    <property type="project" value="UniProtKB-KW"/>
</dbReference>
<keyword evidence="5 10" id="KW-0028">Amino-acid biosynthesis</keyword>